<proteinExistence type="predicted"/>
<comment type="caution">
    <text evidence="1">The sequence shown here is derived from an EMBL/GenBank/DDBJ whole genome shotgun (WGS) entry which is preliminary data.</text>
</comment>
<keyword evidence="2" id="KW-1185">Reference proteome</keyword>
<accession>A0ACB7Y231</accession>
<dbReference type="EMBL" id="CM037155">
    <property type="protein sequence ID" value="KAH7847538.1"/>
    <property type="molecule type" value="Genomic_DNA"/>
</dbReference>
<name>A0ACB7Y231_9ERIC</name>
<gene>
    <name evidence="1" type="ORF">Vadar_027312</name>
</gene>
<protein>
    <submittedName>
        <fullName evidence="1">Uncharacterized protein</fullName>
    </submittedName>
</protein>
<evidence type="ECO:0000313" key="1">
    <source>
        <dbReference type="EMBL" id="KAH7847538.1"/>
    </source>
</evidence>
<reference evidence="1 2" key="1">
    <citation type="journal article" date="2021" name="Hortic Res">
        <title>High-quality reference genome and annotation aids understanding of berry development for evergreen blueberry (Vaccinium darrowii).</title>
        <authorList>
            <person name="Yu J."/>
            <person name="Hulse-Kemp A.M."/>
            <person name="Babiker E."/>
            <person name="Staton M."/>
        </authorList>
    </citation>
    <scope>NUCLEOTIDE SEQUENCE [LARGE SCALE GENOMIC DNA]</scope>
    <source>
        <strain evidence="2">cv. NJ 8807/NJ 8810</strain>
        <tissue evidence="1">Young leaf</tissue>
    </source>
</reference>
<organism evidence="1 2">
    <name type="scientific">Vaccinium darrowii</name>
    <dbReference type="NCBI Taxonomy" id="229202"/>
    <lineage>
        <taxon>Eukaryota</taxon>
        <taxon>Viridiplantae</taxon>
        <taxon>Streptophyta</taxon>
        <taxon>Embryophyta</taxon>
        <taxon>Tracheophyta</taxon>
        <taxon>Spermatophyta</taxon>
        <taxon>Magnoliopsida</taxon>
        <taxon>eudicotyledons</taxon>
        <taxon>Gunneridae</taxon>
        <taxon>Pentapetalae</taxon>
        <taxon>asterids</taxon>
        <taxon>Ericales</taxon>
        <taxon>Ericaceae</taxon>
        <taxon>Vaccinioideae</taxon>
        <taxon>Vaccinieae</taxon>
        <taxon>Vaccinium</taxon>
    </lineage>
</organism>
<dbReference type="Proteomes" id="UP000828048">
    <property type="component" value="Chromosome 5"/>
</dbReference>
<evidence type="ECO:0000313" key="2">
    <source>
        <dbReference type="Proteomes" id="UP000828048"/>
    </source>
</evidence>
<sequence length="410" mass="46416">MAGLFTIFVDNLPKSMDVGWLRQLFRPYGCVEDVYMPCKRSSSFNTKFGFIRFKRREEAMNAIEDLDGFMIRNFKIVVQFAKYSKNSSSMSQKVIEGDKKVKLAPNLHSWRPKAIEVESNQINSNCLSYADALKGSSFSTTKLVDAKEDNDKLLPNWFSSVEAWDNQKIKPSRCAWISCYGVPLNAWCSSMFINIGKLWGDVIRIDELTEKSIAFDKGRMFILTDFLDCINEVIHVKINGGIYPVKVIEDPMAETCWEKRVFTSIKIKKGNDIVGKEDVIEINPGDDVSVDFEVKDAQMENSDGGSRVDLLDASIHNDLDLDVDVDLEDGINDGHALKEDSLLEDAPISLLQQNGFKHTTFDESIPDAEWFEMASWRISVLNGEEGVRTIRCEPRYEKAACYWNGGGRVG</sequence>